<dbReference type="Proteomes" id="UP000670092">
    <property type="component" value="Unassembled WGS sequence"/>
</dbReference>
<gene>
    <name evidence="1" type="ORF">I7I52_06050</name>
</gene>
<dbReference type="EMBL" id="JAEVHI010000003">
    <property type="protein sequence ID" value="KAG5295689.1"/>
    <property type="molecule type" value="Genomic_DNA"/>
</dbReference>
<evidence type="ECO:0000313" key="2">
    <source>
        <dbReference type="Proteomes" id="UP000670092"/>
    </source>
</evidence>
<sequence length="555" mass="63255">MESLPIEIIWHIGTYIPRFRDRAALCCVSRSLNKKATRLLYQHTIIELDNTLRPRSKPEFSPPWLTQLRGLYRDRKTLCPVITKLSILFANESDVFERGESLAMDLLLGCVREMHSLDEVIWASNPVPPGDLMEAFAAQNITAFTYDGDPRVTKLAYPLDVLKLDLLSQCPLRSLSIKASTEPELLGLRDAIFTHRKSLESLALRFGDWATWYGYLVFRTGYPDCAPKSVLEGEGDPTFVLFEPFVQASEKLCLQSFDLLGTVYYGYGFSDSIEETFWKAVDVGCLKHLQISRRHSYRTVQGTLLGEWQDYHSLESLAFEGKPLPNRAGSQDSQDSWDEIAARLTSLSVDQFIPHLGHNFSSLRMLAMTMPLSPSHLPIPELKAVCPLLEQLAYVQPPGLFTRDLPDLEGMPHLRRVYAMVDLKSSIVMDYFARFMEYCCKTESPLLDRLDRFAGGVTVCDIVSVRQLEWSLRLPLNVQEAEAEAVHENENAELSPYIPLLPRDEYSMKLPRQTTMSCRGKVFRQLDWRQLEGDPMVDTVMYRYNLKCSRGPGVD</sequence>
<dbReference type="AlphaFoldDB" id="A0A8H7YNM5"/>
<comment type="caution">
    <text evidence="1">The sequence shown here is derived from an EMBL/GenBank/DDBJ whole genome shotgun (WGS) entry which is preliminary data.</text>
</comment>
<dbReference type="OrthoDB" id="4177590at2759"/>
<protein>
    <submittedName>
        <fullName evidence="1">Uncharacterized protein</fullName>
    </submittedName>
</protein>
<proteinExistence type="predicted"/>
<dbReference type="VEuPathDB" id="FungiDB:I7I52_06050"/>
<reference evidence="1 2" key="1">
    <citation type="submission" date="2021-01" db="EMBL/GenBank/DDBJ databases">
        <title>Chromosome-level genome assembly of a human fungal pathogen reveals clustering of transcriptionally co-regulated genes.</title>
        <authorList>
            <person name="Voorhies M."/>
            <person name="Cohen S."/>
            <person name="Shea T.P."/>
            <person name="Petrus S."/>
            <person name="Munoz J.F."/>
            <person name="Poplawski S."/>
            <person name="Goldman W.E."/>
            <person name="Michael T."/>
            <person name="Cuomo C.A."/>
            <person name="Sil A."/>
            <person name="Beyhan S."/>
        </authorList>
    </citation>
    <scope>NUCLEOTIDE SEQUENCE [LARGE SCALE GENOMIC DNA]</scope>
    <source>
        <strain evidence="1 2">G184AR</strain>
    </source>
</reference>
<organism evidence="1 2">
    <name type="scientific">Ajellomyces capsulatus</name>
    <name type="common">Darling's disease fungus</name>
    <name type="synonym">Histoplasma capsulatum</name>
    <dbReference type="NCBI Taxonomy" id="5037"/>
    <lineage>
        <taxon>Eukaryota</taxon>
        <taxon>Fungi</taxon>
        <taxon>Dikarya</taxon>
        <taxon>Ascomycota</taxon>
        <taxon>Pezizomycotina</taxon>
        <taxon>Eurotiomycetes</taxon>
        <taxon>Eurotiomycetidae</taxon>
        <taxon>Onygenales</taxon>
        <taxon>Ajellomycetaceae</taxon>
        <taxon>Histoplasma</taxon>
    </lineage>
</organism>
<evidence type="ECO:0000313" key="1">
    <source>
        <dbReference type="EMBL" id="KAG5295689.1"/>
    </source>
</evidence>
<name>A0A8H7YNM5_AJECA</name>
<accession>A0A8H7YNM5</accession>